<keyword evidence="2" id="KW-1185">Reference proteome</keyword>
<gene>
    <name evidence="1" type="ORF">DSCA_46310</name>
</gene>
<sequence>MAPHQPPVRTHADRLRQLADERRRILSGSAEHAKAAILGHPQPAALVHSFPEEDLHFLIHDIGPADALPLVALASNRQWDYFLDMEVWNKDQLNYQQAVTWLQLMLQADPDRLVKWCFDEKLEFLEIVLFRNIELRVREADQAPSDLGDGFFTDDDTFYVRFVDYPVATPEEETVKRRRDEMLSQLLRRLSLFDHPRYQGLLLEAASVIPGEIEEELFRLRNVRLGEKGFLPFYEAVGVYQPLRPGDLATRGKKAMPPVSPEGVPFPVPQFTDTFLEGDSLFVRALKTIRDAHVVQQLQIELASLCNQVISADQTVIRGRDQLKAVVAKVAGYLSIGLEVMTENAGGVLEMEASARLRRHLLVDIFRTGFAGALQLKWRAGRWRRKSWCQAQQVALTFWDEAWLGLLGGLLIDAPKFYDPSSTGSNYRDFQTQDEIRATGRSLDQVAAIDGLLADMDTPMAGIEEERLVTYKNLLLTLWARASLKLPPMDGQTRSIAVPLSDFRHFFKALWTDRQGFRVIGDEKKANFLHWAARASGQPPADLSDRLGRVFEALFDELENELAPVRSGNLDPRHVHLFLLRS</sequence>
<dbReference type="Pfam" id="PF19676">
    <property type="entry name" value="DUF6178"/>
    <property type="match status" value="1"/>
</dbReference>
<proteinExistence type="predicted"/>
<dbReference type="InterPro" id="IPR045750">
    <property type="entry name" value="DUF6178"/>
</dbReference>
<reference evidence="1 2" key="1">
    <citation type="submission" date="2019-11" db="EMBL/GenBank/DDBJ databases">
        <title>Comparative genomics of hydrocarbon-degrading Desulfosarcina strains.</title>
        <authorList>
            <person name="Watanabe M."/>
            <person name="Kojima H."/>
            <person name="Fukui M."/>
        </authorList>
    </citation>
    <scope>NUCLEOTIDE SEQUENCE [LARGE SCALE GENOMIC DNA]</scope>
    <source>
        <strain evidence="1 2">PL12</strain>
    </source>
</reference>
<dbReference type="KEGG" id="dalk:DSCA_46310"/>
<dbReference type="RefSeq" id="WP_155318630.1">
    <property type="nucleotide sequence ID" value="NZ_AP021874.1"/>
</dbReference>
<evidence type="ECO:0000313" key="1">
    <source>
        <dbReference type="EMBL" id="BBO70701.1"/>
    </source>
</evidence>
<name>A0A5K7YUG7_9BACT</name>
<dbReference type="OrthoDB" id="5479105at2"/>
<accession>A0A5K7YUG7</accession>
<protein>
    <submittedName>
        <fullName evidence="1">Uncharacterized protein</fullName>
    </submittedName>
</protein>
<organism evidence="1 2">
    <name type="scientific">Desulfosarcina alkanivorans</name>
    <dbReference type="NCBI Taxonomy" id="571177"/>
    <lineage>
        <taxon>Bacteria</taxon>
        <taxon>Pseudomonadati</taxon>
        <taxon>Thermodesulfobacteriota</taxon>
        <taxon>Desulfobacteria</taxon>
        <taxon>Desulfobacterales</taxon>
        <taxon>Desulfosarcinaceae</taxon>
        <taxon>Desulfosarcina</taxon>
    </lineage>
</organism>
<dbReference type="AlphaFoldDB" id="A0A5K7YUG7"/>
<evidence type="ECO:0000313" key="2">
    <source>
        <dbReference type="Proteomes" id="UP000427906"/>
    </source>
</evidence>
<dbReference type="EMBL" id="AP021874">
    <property type="protein sequence ID" value="BBO70701.1"/>
    <property type="molecule type" value="Genomic_DNA"/>
</dbReference>
<dbReference type="Proteomes" id="UP000427906">
    <property type="component" value="Chromosome"/>
</dbReference>